<feature type="domain" description="Glycoside hydrolase 131 catalytic N-terminal" evidence="2">
    <location>
        <begin position="83"/>
        <end position="302"/>
    </location>
</feature>
<dbReference type="PANTHER" id="PTHR34612">
    <property type="entry name" value="GH131_N DOMAIN-CONTAINING PROTEIN"/>
    <property type="match status" value="1"/>
</dbReference>
<feature type="region of interest" description="Disordered" evidence="1">
    <location>
        <begin position="309"/>
        <end position="336"/>
    </location>
</feature>
<accession>L8WXV4</accession>
<evidence type="ECO:0000313" key="4">
    <source>
        <dbReference type="Proteomes" id="UP000011668"/>
    </source>
</evidence>
<evidence type="ECO:0000313" key="3">
    <source>
        <dbReference type="EMBL" id="ELU42800.1"/>
    </source>
</evidence>
<proteinExistence type="predicted"/>
<name>L8WXV4_THACA</name>
<dbReference type="Gene3D" id="2.60.120.1160">
    <property type="match status" value="1"/>
</dbReference>
<dbReference type="AlphaFoldDB" id="L8WXV4"/>
<keyword evidence="4" id="KW-1185">Reference proteome</keyword>
<dbReference type="InterPro" id="IPR041524">
    <property type="entry name" value="GH131_N"/>
</dbReference>
<dbReference type="STRING" id="983506.L8WXV4"/>
<dbReference type="Proteomes" id="UP000011668">
    <property type="component" value="Unassembled WGS sequence"/>
</dbReference>
<evidence type="ECO:0000256" key="1">
    <source>
        <dbReference type="SAM" id="MobiDB-lite"/>
    </source>
</evidence>
<dbReference type="EMBL" id="AFRT01000716">
    <property type="protein sequence ID" value="ELU42800.1"/>
    <property type="molecule type" value="Genomic_DNA"/>
</dbReference>
<dbReference type="Pfam" id="PF18271">
    <property type="entry name" value="GH131_N"/>
    <property type="match status" value="1"/>
</dbReference>
<organism evidence="3 4">
    <name type="scientific">Thanatephorus cucumeris (strain AG1-IA)</name>
    <name type="common">Rice sheath blight fungus</name>
    <name type="synonym">Rhizoctonia solani</name>
    <dbReference type="NCBI Taxonomy" id="983506"/>
    <lineage>
        <taxon>Eukaryota</taxon>
        <taxon>Fungi</taxon>
        <taxon>Dikarya</taxon>
        <taxon>Basidiomycota</taxon>
        <taxon>Agaricomycotina</taxon>
        <taxon>Agaricomycetes</taxon>
        <taxon>Cantharellales</taxon>
        <taxon>Ceratobasidiaceae</taxon>
        <taxon>Rhizoctonia</taxon>
        <taxon>Rhizoctonia solani AG-1</taxon>
    </lineage>
</organism>
<sequence>MLIDPFQEAQNASIGLTGVLVSSGWGTYSRRSRLGLSSEGLRRILGSAEELLGLLSMHKGADNAPLSVAISLAAAALARAGNVVWDGSFDPFSTPDDFNKWSWANRAGTYQYYIHGSGQPSDYLALSSSYKNPAITRESKGLKLSISPNATWNSQMERTELIPEGTADLGTGNLFYHFSVKRSNTNAPNSALEHQVMFFESHFTEYGVGSNPTDLQWLVSGSSKWSTPFTADTWFNFAYDIDFGAKTVGLWASTGGAPLTKVVQNVAANTFTDSHDFHVGVLRIVNQPGIEDWYFSGVYIESGPITTAIGSGTSNPPTTTSAPVTTTTSPPTTPLPGTTLAPTTSASAGTVPQLALAHTPARQSLLHTTTNACRPSRLSLCSVNTTIDRQNASICQPYEAVRSTFPGRRHWQDHVIEKRIYKAYRKHRDYVGVRYRSTFLPDP</sequence>
<protein>
    <recommendedName>
        <fullName evidence="2">Glycoside hydrolase 131 catalytic N-terminal domain-containing protein</fullName>
    </recommendedName>
</protein>
<reference evidence="3 4" key="1">
    <citation type="journal article" date="2013" name="Nat. Commun.">
        <title>The evolution and pathogenic mechanisms of the rice sheath blight pathogen.</title>
        <authorList>
            <person name="Zheng A."/>
            <person name="Lin R."/>
            <person name="Xu L."/>
            <person name="Qin P."/>
            <person name="Tang C."/>
            <person name="Ai P."/>
            <person name="Zhang D."/>
            <person name="Liu Y."/>
            <person name="Sun Z."/>
            <person name="Feng H."/>
            <person name="Wang Y."/>
            <person name="Chen Y."/>
            <person name="Liang X."/>
            <person name="Fu R."/>
            <person name="Li Q."/>
            <person name="Zhang J."/>
            <person name="Yu X."/>
            <person name="Xie Z."/>
            <person name="Ding L."/>
            <person name="Guan P."/>
            <person name="Tang J."/>
            <person name="Liang Y."/>
            <person name="Wang S."/>
            <person name="Deng Q."/>
            <person name="Li S."/>
            <person name="Zhu J."/>
            <person name="Wang L."/>
            <person name="Liu H."/>
            <person name="Li P."/>
        </authorList>
    </citation>
    <scope>NUCLEOTIDE SEQUENCE [LARGE SCALE GENOMIC DNA]</scope>
    <source>
        <strain evidence="4">AG-1 IA</strain>
    </source>
</reference>
<evidence type="ECO:0000259" key="2">
    <source>
        <dbReference type="Pfam" id="PF18271"/>
    </source>
</evidence>
<dbReference type="OrthoDB" id="120072at2759"/>
<comment type="caution">
    <text evidence="3">The sequence shown here is derived from an EMBL/GenBank/DDBJ whole genome shotgun (WGS) entry which is preliminary data.</text>
</comment>
<gene>
    <name evidence="3" type="ORF">AG1IA_03167</name>
</gene>
<feature type="compositionally biased region" description="Low complexity" evidence="1">
    <location>
        <begin position="310"/>
        <end position="336"/>
    </location>
</feature>
<dbReference type="PANTHER" id="PTHR34612:SF6">
    <property type="entry name" value="GLYCOSIDE HYDROLASE 131 CATALYTIC N-TERMINAL DOMAIN-CONTAINING PROTEIN"/>
    <property type="match status" value="1"/>
</dbReference>
<dbReference type="HOGENOM" id="CLU_618446_0_0_1"/>
<dbReference type="OMA" id="HLFEIRI"/>